<dbReference type="SMART" id="SM00849">
    <property type="entry name" value="Lactamase_B"/>
    <property type="match status" value="1"/>
</dbReference>
<dbReference type="PANTHER" id="PTHR42978">
    <property type="entry name" value="QUORUM-QUENCHING LACTONASE YTNP-RELATED-RELATED"/>
    <property type="match status" value="1"/>
</dbReference>
<reference evidence="6 7" key="1">
    <citation type="submission" date="2016-10" db="EMBL/GenBank/DDBJ databases">
        <authorList>
            <person name="de Groot N.N."/>
        </authorList>
    </citation>
    <scope>NUCLEOTIDE SEQUENCE [LARGE SCALE GENOMIC DNA]</scope>
    <source>
        <strain evidence="6 7">DSM 17890</strain>
    </source>
</reference>
<dbReference type="InterPro" id="IPR036866">
    <property type="entry name" value="RibonucZ/Hydroxyglut_hydro"/>
</dbReference>
<accession>A0A1H3BHB7</accession>
<keyword evidence="3" id="KW-0378">Hydrolase</keyword>
<dbReference type="STRING" id="356660.SAMN05444336_10513"/>
<proteinExistence type="inferred from homology"/>
<evidence type="ECO:0000256" key="4">
    <source>
        <dbReference type="ARBA" id="ARBA00022833"/>
    </source>
</evidence>
<evidence type="ECO:0000256" key="1">
    <source>
        <dbReference type="ARBA" id="ARBA00007749"/>
    </source>
</evidence>
<dbReference type="Gene3D" id="3.60.15.10">
    <property type="entry name" value="Ribonuclease Z/Hydroxyacylglutathione hydrolase-like"/>
    <property type="match status" value="1"/>
</dbReference>
<dbReference type="AlphaFoldDB" id="A0A1H3BHB7"/>
<organism evidence="6 7">
    <name type="scientific">Albimonas donghaensis</name>
    <dbReference type="NCBI Taxonomy" id="356660"/>
    <lineage>
        <taxon>Bacteria</taxon>
        <taxon>Pseudomonadati</taxon>
        <taxon>Pseudomonadota</taxon>
        <taxon>Alphaproteobacteria</taxon>
        <taxon>Rhodobacterales</taxon>
        <taxon>Paracoccaceae</taxon>
        <taxon>Albimonas</taxon>
    </lineage>
</organism>
<sequence>MIRLGDLEITRVEELSTPGSPALFKAWDDEVVAAAAPWYVPDYFDPATGSFSTSIHSWLVKGPGFCALVDLGCGNGKDRAPPMQAFGGLATDWPARLEAAGARIEDITHVLFTHLHVDHVGWATVPDGRGGWTPTFPDALHVMTRIERDHRDPERGAAGMSPARNAPFLDSVKPVLDQGRVDLVEGDETGYLPGIDFIPAPGHAKGQMAIRFSGGGKTAICTADVMHQPIQVFRPDWASGFCEDKPLAEITRRRILALAADEGALVLPMHFGGTHAGHVRRAGDGFAWEPLPEPA</sequence>
<dbReference type="PANTHER" id="PTHR42978:SF6">
    <property type="entry name" value="QUORUM-QUENCHING LACTONASE YTNP-RELATED"/>
    <property type="match status" value="1"/>
</dbReference>
<dbReference type="OrthoDB" id="9773738at2"/>
<name>A0A1H3BHB7_9RHOB</name>
<dbReference type="RefSeq" id="WP_092682965.1">
    <property type="nucleotide sequence ID" value="NZ_FNMZ01000005.1"/>
</dbReference>
<keyword evidence="4" id="KW-0862">Zinc</keyword>
<evidence type="ECO:0000313" key="7">
    <source>
        <dbReference type="Proteomes" id="UP000199118"/>
    </source>
</evidence>
<dbReference type="Pfam" id="PF00753">
    <property type="entry name" value="Lactamase_B"/>
    <property type="match status" value="1"/>
</dbReference>
<dbReference type="GO" id="GO:0016787">
    <property type="term" value="F:hydrolase activity"/>
    <property type="evidence" value="ECO:0007669"/>
    <property type="project" value="UniProtKB-KW"/>
</dbReference>
<dbReference type="InterPro" id="IPR001279">
    <property type="entry name" value="Metallo-B-lactamas"/>
</dbReference>
<dbReference type="CDD" id="cd16277">
    <property type="entry name" value="metallo-hydrolase-like_MBL-fold"/>
    <property type="match status" value="1"/>
</dbReference>
<protein>
    <submittedName>
        <fullName evidence="6">Glyoxylase, beta-lactamase superfamily II</fullName>
    </submittedName>
</protein>
<dbReference type="SUPFAM" id="SSF56281">
    <property type="entry name" value="Metallo-hydrolase/oxidoreductase"/>
    <property type="match status" value="1"/>
</dbReference>
<evidence type="ECO:0000259" key="5">
    <source>
        <dbReference type="SMART" id="SM00849"/>
    </source>
</evidence>
<comment type="similarity">
    <text evidence="1">Belongs to the metallo-beta-lactamase superfamily.</text>
</comment>
<evidence type="ECO:0000256" key="2">
    <source>
        <dbReference type="ARBA" id="ARBA00022723"/>
    </source>
</evidence>
<keyword evidence="7" id="KW-1185">Reference proteome</keyword>
<dbReference type="InterPro" id="IPR051013">
    <property type="entry name" value="MBL_superfamily_lactonases"/>
</dbReference>
<feature type="domain" description="Metallo-beta-lactamase" evidence="5">
    <location>
        <begin position="54"/>
        <end position="270"/>
    </location>
</feature>
<dbReference type="GO" id="GO:0046872">
    <property type="term" value="F:metal ion binding"/>
    <property type="evidence" value="ECO:0007669"/>
    <property type="project" value="UniProtKB-KW"/>
</dbReference>
<evidence type="ECO:0000313" key="6">
    <source>
        <dbReference type="EMBL" id="SDX40774.1"/>
    </source>
</evidence>
<keyword evidence="2" id="KW-0479">Metal-binding</keyword>
<dbReference type="Proteomes" id="UP000199118">
    <property type="component" value="Unassembled WGS sequence"/>
</dbReference>
<dbReference type="EMBL" id="FNMZ01000005">
    <property type="protein sequence ID" value="SDX40774.1"/>
    <property type="molecule type" value="Genomic_DNA"/>
</dbReference>
<gene>
    <name evidence="6" type="ORF">SAMN05444336_10513</name>
</gene>
<evidence type="ECO:0000256" key="3">
    <source>
        <dbReference type="ARBA" id="ARBA00022801"/>
    </source>
</evidence>